<dbReference type="RefSeq" id="XP_040630304.1">
    <property type="nucleotide sequence ID" value="XM_040771082.1"/>
</dbReference>
<dbReference type="Proteomes" id="UP000030653">
    <property type="component" value="Unassembled WGS sequence"/>
</dbReference>
<sequence length="346" mass="38172">MEPAPSSETLADDDASFGPRSSSPLTSVPPSPDSQAAVRPEGEDEDQPEGLFARPVPTSVDRSNAVLQQYSYVTLLPWRVAVCTVCRLAVEPKRTYCHYVQHLSQSRPIRDRAALDSAEIELCLQDAQLEIAPLVYAASAALRPPLKALVCAVPSPGRRHPLACCYPYTSNSALRRHLREYHAHETASRQGSLACLSRPVQAQRLFGRRNQPGYTAFEIAPSNPISYAPSMTGILQKMDSLRTQHVPVADDAVDVRALDVFHAKAHWHTVTGELDLKALHALAQVQYSKPDEWLQPLSKVCSDLMAEIHLEAIPALDRTLTLRWLKIANGQFERGDPQGLPREADP</sequence>
<evidence type="ECO:0000313" key="3">
    <source>
        <dbReference type="Proteomes" id="UP000030653"/>
    </source>
</evidence>
<dbReference type="HOGENOM" id="CLU_801731_0_0_1"/>
<evidence type="ECO:0000313" key="2">
    <source>
        <dbReference type="EMBL" id="EJU03410.1"/>
    </source>
</evidence>
<dbReference type="AlphaFoldDB" id="M5G599"/>
<keyword evidence="3" id="KW-1185">Reference proteome</keyword>
<accession>M5G599</accession>
<name>M5G599_DACPD</name>
<protein>
    <submittedName>
        <fullName evidence="2">Uncharacterized protein</fullName>
    </submittedName>
</protein>
<proteinExistence type="predicted"/>
<dbReference type="GeneID" id="63686144"/>
<organism evidence="2 3">
    <name type="scientific">Dacryopinax primogenitus (strain DJM 731)</name>
    <name type="common">Brown rot fungus</name>
    <dbReference type="NCBI Taxonomy" id="1858805"/>
    <lineage>
        <taxon>Eukaryota</taxon>
        <taxon>Fungi</taxon>
        <taxon>Dikarya</taxon>
        <taxon>Basidiomycota</taxon>
        <taxon>Agaricomycotina</taxon>
        <taxon>Dacrymycetes</taxon>
        <taxon>Dacrymycetales</taxon>
        <taxon>Dacrymycetaceae</taxon>
        <taxon>Dacryopinax</taxon>
    </lineage>
</organism>
<reference evidence="2 3" key="1">
    <citation type="journal article" date="2012" name="Science">
        <title>The Paleozoic origin of enzymatic lignin decomposition reconstructed from 31 fungal genomes.</title>
        <authorList>
            <person name="Floudas D."/>
            <person name="Binder M."/>
            <person name="Riley R."/>
            <person name="Barry K."/>
            <person name="Blanchette R.A."/>
            <person name="Henrissat B."/>
            <person name="Martinez A.T."/>
            <person name="Otillar R."/>
            <person name="Spatafora J.W."/>
            <person name="Yadav J.S."/>
            <person name="Aerts A."/>
            <person name="Benoit I."/>
            <person name="Boyd A."/>
            <person name="Carlson A."/>
            <person name="Copeland A."/>
            <person name="Coutinho P.M."/>
            <person name="de Vries R.P."/>
            <person name="Ferreira P."/>
            <person name="Findley K."/>
            <person name="Foster B."/>
            <person name="Gaskell J."/>
            <person name="Glotzer D."/>
            <person name="Gorecki P."/>
            <person name="Heitman J."/>
            <person name="Hesse C."/>
            <person name="Hori C."/>
            <person name="Igarashi K."/>
            <person name="Jurgens J.A."/>
            <person name="Kallen N."/>
            <person name="Kersten P."/>
            <person name="Kohler A."/>
            <person name="Kuees U."/>
            <person name="Kumar T.K.A."/>
            <person name="Kuo A."/>
            <person name="LaButti K."/>
            <person name="Larrondo L.F."/>
            <person name="Lindquist E."/>
            <person name="Ling A."/>
            <person name="Lombard V."/>
            <person name="Lucas S."/>
            <person name="Lundell T."/>
            <person name="Martin R."/>
            <person name="McLaughlin D.J."/>
            <person name="Morgenstern I."/>
            <person name="Morin E."/>
            <person name="Murat C."/>
            <person name="Nagy L.G."/>
            <person name="Nolan M."/>
            <person name="Ohm R.A."/>
            <person name="Patyshakuliyeva A."/>
            <person name="Rokas A."/>
            <person name="Ruiz-Duenas F.J."/>
            <person name="Sabat G."/>
            <person name="Salamov A."/>
            <person name="Samejima M."/>
            <person name="Schmutz J."/>
            <person name="Slot J.C."/>
            <person name="St John F."/>
            <person name="Stenlid J."/>
            <person name="Sun H."/>
            <person name="Sun S."/>
            <person name="Syed K."/>
            <person name="Tsang A."/>
            <person name="Wiebenga A."/>
            <person name="Young D."/>
            <person name="Pisabarro A."/>
            <person name="Eastwood D.C."/>
            <person name="Martin F."/>
            <person name="Cullen D."/>
            <person name="Grigoriev I.V."/>
            <person name="Hibbett D.S."/>
        </authorList>
    </citation>
    <scope>NUCLEOTIDE SEQUENCE [LARGE SCALE GENOMIC DNA]</scope>
    <source>
        <strain evidence="2 3">DJM-731 SS1</strain>
    </source>
</reference>
<evidence type="ECO:0000256" key="1">
    <source>
        <dbReference type="SAM" id="MobiDB-lite"/>
    </source>
</evidence>
<dbReference type="EMBL" id="JH795860">
    <property type="protein sequence ID" value="EJU03410.1"/>
    <property type="molecule type" value="Genomic_DNA"/>
</dbReference>
<dbReference type="STRING" id="1858805.M5G599"/>
<gene>
    <name evidence="2" type="ORF">DACRYDRAFT_15209</name>
</gene>
<feature type="region of interest" description="Disordered" evidence="1">
    <location>
        <begin position="1"/>
        <end position="56"/>
    </location>
</feature>